<evidence type="ECO:0000256" key="3">
    <source>
        <dbReference type="SAM" id="Phobius"/>
    </source>
</evidence>
<reference evidence="5" key="1">
    <citation type="journal article" date="2019" name="Int. J. Syst. Evol. Microbiol.">
        <title>The Global Catalogue of Microorganisms (GCM) 10K type strain sequencing project: providing services to taxonomists for standard genome sequencing and annotation.</title>
        <authorList>
            <consortium name="The Broad Institute Genomics Platform"/>
            <consortium name="The Broad Institute Genome Sequencing Center for Infectious Disease"/>
            <person name="Wu L."/>
            <person name="Ma J."/>
        </authorList>
    </citation>
    <scope>NUCLEOTIDE SEQUENCE [LARGE SCALE GENOMIC DNA]</scope>
    <source>
        <strain evidence="5">KACC 11904</strain>
    </source>
</reference>
<gene>
    <name evidence="4" type="ORF">ACFPOG_33250</name>
</gene>
<organism evidence="4 5">
    <name type="scientific">Paenibacillus aestuarii</name>
    <dbReference type="NCBI Taxonomy" id="516965"/>
    <lineage>
        <taxon>Bacteria</taxon>
        <taxon>Bacillati</taxon>
        <taxon>Bacillota</taxon>
        <taxon>Bacilli</taxon>
        <taxon>Bacillales</taxon>
        <taxon>Paenibacillaceae</taxon>
        <taxon>Paenibacillus</taxon>
    </lineage>
</organism>
<comment type="subcellular location">
    <subcellularLocation>
        <location evidence="1">Cell surface</location>
    </subcellularLocation>
</comment>
<keyword evidence="3" id="KW-1133">Transmembrane helix</keyword>
<protein>
    <submittedName>
        <fullName evidence="4">Type II secretion system protein</fullName>
    </submittedName>
</protein>
<dbReference type="Gene3D" id="3.30.700.10">
    <property type="entry name" value="Glycoprotein, Type 4 Pilin"/>
    <property type="match status" value="1"/>
</dbReference>
<name>A0ABW0KI11_9BACL</name>
<dbReference type="NCBIfam" id="TIGR02532">
    <property type="entry name" value="IV_pilin_GFxxxE"/>
    <property type="match status" value="1"/>
</dbReference>
<keyword evidence="3" id="KW-0812">Transmembrane</keyword>
<feature type="transmembrane region" description="Helical" evidence="3">
    <location>
        <begin position="20"/>
        <end position="38"/>
    </location>
</feature>
<keyword evidence="3" id="KW-0472">Membrane</keyword>
<dbReference type="SUPFAM" id="SSF54523">
    <property type="entry name" value="Pili subunits"/>
    <property type="match status" value="1"/>
</dbReference>
<keyword evidence="5" id="KW-1185">Reference proteome</keyword>
<evidence type="ECO:0000256" key="2">
    <source>
        <dbReference type="ARBA" id="ARBA00023287"/>
    </source>
</evidence>
<dbReference type="InterPro" id="IPR045584">
    <property type="entry name" value="Pilin-like"/>
</dbReference>
<evidence type="ECO:0000256" key="1">
    <source>
        <dbReference type="ARBA" id="ARBA00004241"/>
    </source>
</evidence>
<dbReference type="Proteomes" id="UP001596044">
    <property type="component" value="Unassembled WGS sequence"/>
</dbReference>
<dbReference type="Pfam" id="PF07963">
    <property type="entry name" value="N_methyl"/>
    <property type="match status" value="1"/>
</dbReference>
<evidence type="ECO:0000313" key="4">
    <source>
        <dbReference type="EMBL" id="MFC5453084.1"/>
    </source>
</evidence>
<sequence>MKSLLNKFKKNEKGFTLIELLAVIVILAVIAAIAVPLISNIINKSKNDADIATFRQVMDAGRLYVTAELAGDAKNVTIPVISGTLNSQTKGLQLQGYLDNNLVLPSTKSTITGGSVNYDSNGTLISVSLTTANGTVTQPASVLVGSTATPTPTPTST</sequence>
<keyword evidence="2" id="KW-0178">Competence</keyword>
<comment type="caution">
    <text evidence="4">The sequence shown here is derived from an EMBL/GenBank/DDBJ whole genome shotgun (WGS) entry which is preliminary data.</text>
</comment>
<proteinExistence type="predicted"/>
<dbReference type="EMBL" id="JBHSMJ010000065">
    <property type="protein sequence ID" value="MFC5453084.1"/>
    <property type="molecule type" value="Genomic_DNA"/>
</dbReference>
<evidence type="ECO:0000313" key="5">
    <source>
        <dbReference type="Proteomes" id="UP001596044"/>
    </source>
</evidence>
<dbReference type="RefSeq" id="WP_270879335.1">
    <property type="nucleotide sequence ID" value="NZ_JAQFVF010000023.1"/>
</dbReference>
<dbReference type="InterPro" id="IPR012902">
    <property type="entry name" value="N_methyl_site"/>
</dbReference>
<accession>A0ABW0KI11</accession>
<dbReference type="PROSITE" id="PS00409">
    <property type="entry name" value="PROKAR_NTER_METHYL"/>
    <property type="match status" value="1"/>
</dbReference>